<accession>A0A4Z0PVA1</accession>
<feature type="signal peptide" evidence="1">
    <location>
        <begin position="1"/>
        <end position="18"/>
    </location>
</feature>
<evidence type="ECO:0000256" key="1">
    <source>
        <dbReference type="SAM" id="SignalP"/>
    </source>
</evidence>
<protein>
    <recommendedName>
        <fullName evidence="4">Lipocalin-like domain-containing protein</fullName>
    </recommendedName>
</protein>
<dbReference type="RefSeq" id="WP_135399285.1">
    <property type="nucleotide sequence ID" value="NZ_SRMB01000009.1"/>
</dbReference>
<gene>
    <name evidence="2" type="ORF">E5K02_25200</name>
</gene>
<evidence type="ECO:0008006" key="4">
    <source>
        <dbReference type="Google" id="ProtNLM"/>
    </source>
</evidence>
<evidence type="ECO:0000313" key="2">
    <source>
        <dbReference type="EMBL" id="TGE20901.1"/>
    </source>
</evidence>
<name>A0A4Z0PVA1_9BACT</name>
<comment type="caution">
    <text evidence="2">The sequence shown here is derived from an EMBL/GenBank/DDBJ whole genome shotgun (WGS) entry which is preliminary data.</text>
</comment>
<proteinExistence type="predicted"/>
<evidence type="ECO:0000313" key="3">
    <source>
        <dbReference type="Proteomes" id="UP000298471"/>
    </source>
</evidence>
<dbReference type="AlphaFoldDB" id="A0A4Z0PVA1"/>
<reference evidence="2 3" key="1">
    <citation type="submission" date="2019-04" db="EMBL/GenBank/DDBJ databases">
        <authorList>
            <person name="Feng G."/>
            <person name="Zhang J."/>
            <person name="Zhu H."/>
        </authorList>
    </citation>
    <scope>NUCLEOTIDE SEQUENCE [LARGE SCALE GENOMIC DNA]</scope>
    <source>
        <strain evidence="2 3">9PBR-1</strain>
    </source>
</reference>
<dbReference type="EMBL" id="SRMB01000009">
    <property type="protein sequence ID" value="TGE20901.1"/>
    <property type="molecule type" value="Genomic_DNA"/>
</dbReference>
<feature type="chain" id="PRO_5021189323" description="Lipocalin-like domain-containing protein" evidence="1">
    <location>
        <begin position="19"/>
        <end position="79"/>
    </location>
</feature>
<keyword evidence="1" id="KW-0732">Signal</keyword>
<keyword evidence="3" id="KW-1185">Reference proteome</keyword>
<organism evidence="2 3">
    <name type="scientific">Hymenobacter metallicola</name>
    <dbReference type="NCBI Taxonomy" id="2563114"/>
    <lineage>
        <taxon>Bacteria</taxon>
        <taxon>Pseudomonadati</taxon>
        <taxon>Bacteroidota</taxon>
        <taxon>Cytophagia</taxon>
        <taxon>Cytophagales</taxon>
        <taxon>Hymenobacteraceae</taxon>
        <taxon>Hymenobacter</taxon>
    </lineage>
</organism>
<dbReference type="Proteomes" id="UP000298471">
    <property type="component" value="Unassembled WGS sequence"/>
</dbReference>
<sequence length="79" mass="8863">MPRLLPLLLLCLTLLPVACTKDSDLPTLKGRWNYTSSTTFVYNTDGTLREAVSSSIPVHYIAITPAFIITYINDDTRPY</sequence>